<accession>A0A2M8EWV3</accession>
<feature type="region of interest" description="Disordered" evidence="1">
    <location>
        <begin position="74"/>
        <end position="126"/>
    </location>
</feature>
<gene>
    <name evidence="3" type="ORF">CO051_06230</name>
</gene>
<organism evidence="3 4">
    <name type="scientific">Candidatus Roizmanbacteria bacterium CG_4_9_14_0_2_um_filter_39_13</name>
    <dbReference type="NCBI Taxonomy" id="1974839"/>
    <lineage>
        <taxon>Bacteria</taxon>
        <taxon>Candidatus Roizmaniibacteriota</taxon>
    </lineage>
</organism>
<comment type="caution">
    <text evidence="3">The sequence shown here is derived from an EMBL/GenBank/DDBJ whole genome shotgun (WGS) entry which is preliminary data.</text>
</comment>
<sequence>MLCYTLRMRITIASIKRQVLPLCRKYDLKKLALFGSQVKGNIHKDSDIDLLAEPPSNLGLIRFAGIQLEYDTPRPKGRGISCHPELDSGSRLDSCLRRNDNRDASVGELNPKERLIDKSYGRRNTT</sequence>
<dbReference type="Pfam" id="PF01909">
    <property type="entry name" value="NTP_transf_2"/>
    <property type="match status" value="1"/>
</dbReference>
<protein>
    <recommendedName>
        <fullName evidence="2">Polymerase nucleotidyl transferase domain-containing protein</fullName>
    </recommendedName>
</protein>
<proteinExistence type="predicted"/>
<dbReference type="InterPro" id="IPR043519">
    <property type="entry name" value="NT_sf"/>
</dbReference>
<feature type="domain" description="Polymerase nucleotidyl transferase" evidence="2">
    <location>
        <begin position="22"/>
        <end position="57"/>
    </location>
</feature>
<dbReference type="GO" id="GO:0016779">
    <property type="term" value="F:nucleotidyltransferase activity"/>
    <property type="evidence" value="ECO:0007669"/>
    <property type="project" value="InterPro"/>
</dbReference>
<dbReference type="CDD" id="cd05403">
    <property type="entry name" value="NT_KNTase_like"/>
    <property type="match status" value="1"/>
</dbReference>
<dbReference type="AlphaFoldDB" id="A0A2M8EWV3"/>
<dbReference type="Gene3D" id="3.30.460.10">
    <property type="entry name" value="Beta Polymerase, domain 2"/>
    <property type="match status" value="1"/>
</dbReference>
<dbReference type="InterPro" id="IPR002934">
    <property type="entry name" value="Polymerase_NTP_transf_dom"/>
</dbReference>
<reference evidence="4" key="1">
    <citation type="submission" date="2017-09" db="EMBL/GenBank/DDBJ databases">
        <title>Depth-based differentiation of microbial function through sediment-hosted aquifers and enrichment of novel symbionts in the deep terrestrial subsurface.</title>
        <authorList>
            <person name="Probst A.J."/>
            <person name="Ladd B."/>
            <person name="Jarett J.K."/>
            <person name="Geller-Mcgrath D.E."/>
            <person name="Sieber C.M.K."/>
            <person name="Emerson J.B."/>
            <person name="Anantharaman K."/>
            <person name="Thomas B.C."/>
            <person name="Malmstrom R."/>
            <person name="Stieglmeier M."/>
            <person name="Klingl A."/>
            <person name="Woyke T."/>
            <person name="Ryan C.M."/>
            <person name="Banfield J.F."/>
        </authorList>
    </citation>
    <scope>NUCLEOTIDE SEQUENCE [LARGE SCALE GENOMIC DNA]</scope>
</reference>
<dbReference type="SUPFAM" id="SSF81301">
    <property type="entry name" value="Nucleotidyltransferase"/>
    <property type="match status" value="1"/>
</dbReference>
<evidence type="ECO:0000313" key="4">
    <source>
        <dbReference type="Proteomes" id="UP000231383"/>
    </source>
</evidence>
<dbReference type="EMBL" id="PFSC01000159">
    <property type="protein sequence ID" value="PJC30340.1"/>
    <property type="molecule type" value="Genomic_DNA"/>
</dbReference>
<evidence type="ECO:0000313" key="3">
    <source>
        <dbReference type="EMBL" id="PJC30340.1"/>
    </source>
</evidence>
<evidence type="ECO:0000256" key="1">
    <source>
        <dbReference type="SAM" id="MobiDB-lite"/>
    </source>
</evidence>
<evidence type="ECO:0000259" key="2">
    <source>
        <dbReference type="Pfam" id="PF01909"/>
    </source>
</evidence>
<feature type="compositionally biased region" description="Basic and acidic residues" evidence="1">
    <location>
        <begin position="84"/>
        <end position="120"/>
    </location>
</feature>
<dbReference type="Proteomes" id="UP000231383">
    <property type="component" value="Unassembled WGS sequence"/>
</dbReference>
<name>A0A2M8EWV3_9BACT</name>